<gene>
    <name evidence="3" type="ORF">G9H71_13280</name>
</gene>
<evidence type="ECO:0000256" key="1">
    <source>
        <dbReference type="SAM" id="MobiDB-lite"/>
    </source>
</evidence>
<dbReference type="NCBIfam" id="TIGR03769">
    <property type="entry name" value="P_ac_wall_RPT"/>
    <property type="match status" value="1"/>
</dbReference>
<comment type="caution">
    <text evidence="3">The sequence shown here is derived from an EMBL/GenBank/DDBJ whole genome shotgun (WGS) entry which is preliminary data.</text>
</comment>
<feature type="region of interest" description="Disordered" evidence="1">
    <location>
        <begin position="208"/>
        <end position="262"/>
    </location>
</feature>
<protein>
    <recommendedName>
        <fullName evidence="2">Ig-like domain-containing protein</fullName>
    </recommendedName>
</protein>
<reference evidence="3 4" key="1">
    <citation type="submission" date="2020-03" db="EMBL/GenBank/DDBJ databases">
        <title>Two novel Motilibacter sp.</title>
        <authorList>
            <person name="Liu S."/>
        </authorList>
    </citation>
    <scope>NUCLEOTIDE SEQUENCE [LARGE SCALE GENOMIC DNA]</scope>
    <source>
        <strain evidence="3 4">E257</strain>
    </source>
</reference>
<name>A0ABX0GW15_9ACTN</name>
<dbReference type="NCBIfam" id="NF038134">
    <property type="entry name" value="choice_anch_M"/>
    <property type="match status" value="1"/>
</dbReference>
<keyword evidence="4" id="KW-1185">Reference proteome</keyword>
<dbReference type="RefSeq" id="WP_166282588.1">
    <property type="nucleotide sequence ID" value="NZ_JAANNP010000010.1"/>
</dbReference>
<evidence type="ECO:0000259" key="2">
    <source>
        <dbReference type="PROSITE" id="PS50835"/>
    </source>
</evidence>
<dbReference type="Gene3D" id="2.60.40.2700">
    <property type="match status" value="1"/>
</dbReference>
<dbReference type="InterPro" id="IPR022435">
    <property type="entry name" value="Surface-anchored_actinobac"/>
</dbReference>
<evidence type="ECO:0000313" key="4">
    <source>
        <dbReference type="Proteomes" id="UP000800981"/>
    </source>
</evidence>
<dbReference type="Proteomes" id="UP000800981">
    <property type="component" value="Unassembled WGS sequence"/>
</dbReference>
<organism evidence="3 4">
    <name type="scientific">Motilibacter deserti</name>
    <dbReference type="NCBI Taxonomy" id="2714956"/>
    <lineage>
        <taxon>Bacteria</taxon>
        <taxon>Bacillati</taxon>
        <taxon>Actinomycetota</taxon>
        <taxon>Actinomycetes</taxon>
        <taxon>Motilibacterales</taxon>
        <taxon>Motilibacteraceae</taxon>
        <taxon>Motilibacter</taxon>
    </lineage>
</organism>
<dbReference type="PROSITE" id="PS50835">
    <property type="entry name" value="IG_LIKE"/>
    <property type="match status" value="1"/>
</dbReference>
<feature type="compositionally biased region" description="Pro residues" evidence="1">
    <location>
        <begin position="208"/>
        <end position="254"/>
    </location>
</feature>
<accession>A0ABX0GW15</accession>
<sequence>MGAAVVVVPPRGAEAGAAPPYTVLSDVHTDAIATFWDNGQLVLDTKADTPALHTRYSNEDVWFHVDNDSRIASWPGGAYGFVAPAGATVWLAPEVQGQDQLWPGFSTESVPAGTLDNNDTTLTLAGVAGPGDVELWQTGTFGAPARLWSSDEPGYKSFTRKNVHMHANWAFTAPGTYRLTVRADAAVGGTPVSATGVYTFVVGDLPANPPPPAPTDPAPAPAPTLPAPAPTVPAPTPTTPAPGATPPATTPPTSQPEQPVQPVRPTVLTRARVTGAGTVGTRVSCTARFRHASSVTYAWTRNGRTLPAKSASRLLAKADLGQRVACRATATSAGGSVASASAAMLVKPAALRALRSPVAMGAAVVGRTLHATPGRWSPVPRAHSYRWLRDGRAISQATKATYRLVPADRGHRISVRVTVTRKGSSPGRAVSAARTVK</sequence>
<proteinExistence type="predicted"/>
<dbReference type="InterPro" id="IPR007110">
    <property type="entry name" value="Ig-like_dom"/>
</dbReference>
<dbReference type="EMBL" id="JAANNP010000010">
    <property type="protein sequence ID" value="NHC14755.1"/>
    <property type="molecule type" value="Genomic_DNA"/>
</dbReference>
<evidence type="ECO:0000313" key="3">
    <source>
        <dbReference type="EMBL" id="NHC14755.1"/>
    </source>
</evidence>
<feature type="domain" description="Ig-like" evidence="2">
    <location>
        <begin position="265"/>
        <end position="343"/>
    </location>
</feature>